<evidence type="ECO:0000313" key="2">
    <source>
        <dbReference type="Proteomes" id="UP000565715"/>
    </source>
</evidence>
<keyword evidence="2" id="KW-1185">Reference proteome</keyword>
<proteinExistence type="predicted"/>
<dbReference type="EMBL" id="JAAXOO010000006">
    <property type="protein sequence ID" value="NKY35917.1"/>
    <property type="molecule type" value="Genomic_DNA"/>
</dbReference>
<name>A0A846XK46_9NOCA</name>
<organism evidence="1 2">
    <name type="scientific">Nocardia speluncae</name>
    <dbReference type="NCBI Taxonomy" id="419477"/>
    <lineage>
        <taxon>Bacteria</taxon>
        <taxon>Bacillati</taxon>
        <taxon>Actinomycetota</taxon>
        <taxon>Actinomycetes</taxon>
        <taxon>Mycobacteriales</taxon>
        <taxon>Nocardiaceae</taxon>
        <taxon>Nocardia</taxon>
    </lineage>
</organism>
<gene>
    <name evidence="1" type="ORF">HGA13_22995</name>
</gene>
<protein>
    <submittedName>
        <fullName evidence="1">Uncharacterized protein</fullName>
    </submittedName>
</protein>
<sequence>MLTRRSAPALRLSNAADTESETRTLEALSQLLALSIDDAMLERIVTRLSITFPWADLLPAHVRPDFVAEFLNIARACLAVGRFDRLTITLEAWKSTAEAYADPAVAVDASDLHYFDAPEAVPDPRTGE</sequence>
<accession>A0A846XK46</accession>
<dbReference type="Proteomes" id="UP000565715">
    <property type="component" value="Unassembled WGS sequence"/>
</dbReference>
<evidence type="ECO:0000313" key="1">
    <source>
        <dbReference type="EMBL" id="NKY35917.1"/>
    </source>
</evidence>
<reference evidence="1 2" key="1">
    <citation type="submission" date="2020-04" db="EMBL/GenBank/DDBJ databases">
        <title>MicrobeNet Type strains.</title>
        <authorList>
            <person name="Nicholson A.C."/>
        </authorList>
    </citation>
    <scope>NUCLEOTIDE SEQUENCE [LARGE SCALE GENOMIC DNA]</scope>
    <source>
        <strain evidence="1 2">DSM 45078</strain>
    </source>
</reference>
<comment type="caution">
    <text evidence="1">The sequence shown here is derived from an EMBL/GenBank/DDBJ whole genome shotgun (WGS) entry which is preliminary data.</text>
</comment>
<dbReference type="AlphaFoldDB" id="A0A846XK46"/>
<dbReference type="RefSeq" id="WP_157112917.1">
    <property type="nucleotide sequence ID" value="NZ_JAAXOO010000006.1"/>
</dbReference>